<dbReference type="HAMAP" id="MF_00397">
    <property type="entry name" value="CitG"/>
    <property type="match status" value="1"/>
</dbReference>
<evidence type="ECO:0000313" key="6">
    <source>
        <dbReference type="EMBL" id="NVY96223.1"/>
    </source>
</evidence>
<dbReference type="Gene3D" id="1.10.4200.10">
    <property type="entry name" value="Triphosphoribosyl-dephospho-CoA protein"/>
    <property type="match status" value="2"/>
</dbReference>
<reference evidence="6 7" key="1">
    <citation type="submission" date="2020-06" db="EMBL/GenBank/DDBJ databases">
        <authorList>
            <person name="Kang J."/>
        </authorList>
    </citation>
    <scope>NUCLEOTIDE SEQUENCE [LARGE SCALE GENOMIC DNA]</scope>
    <source>
        <strain evidence="6 7">DCY120</strain>
    </source>
</reference>
<protein>
    <recommendedName>
        <fullName evidence="5">Probable 2-(5''-triphosphoribosyl)-3'-dephosphocoenzyme-A synthase</fullName>
        <shortName evidence="5">2-(5''-triphosphoribosyl)-3'-dephospho-CoA synthase</shortName>
        <ecNumber evidence="5">2.4.2.52</ecNumber>
    </recommendedName>
</protein>
<evidence type="ECO:0000256" key="1">
    <source>
        <dbReference type="ARBA" id="ARBA00001210"/>
    </source>
</evidence>
<dbReference type="EC" id="2.4.2.52" evidence="5"/>
<dbReference type="NCBIfam" id="TIGR03125">
    <property type="entry name" value="citrate_citG"/>
    <property type="match status" value="1"/>
</dbReference>
<dbReference type="PANTHER" id="PTHR30201:SF2">
    <property type="entry name" value="2-(5''-TRIPHOSPHORIBOSYL)-3'-DEPHOSPHOCOENZYME-A SYNTHASE"/>
    <property type="match status" value="1"/>
</dbReference>
<comment type="caution">
    <text evidence="6">The sequence shown here is derived from an EMBL/GenBank/DDBJ whole genome shotgun (WGS) entry which is preliminary data.</text>
</comment>
<gene>
    <name evidence="5" type="primary">citG</name>
    <name evidence="6" type="ORF">HU830_03400</name>
</gene>
<dbReference type="GO" id="GO:0051191">
    <property type="term" value="P:prosthetic group biosynthetic process"/>
    <property type="evidence" value="ECO:0007669"/>
    <property type="project" value="TreeGrafter"/>
</dbReference>
<dbReference type="GO" id="GO:0005524">
    <property type="term" value="F:ATP binding"/>
    <property type="evidence" value="ECO:0007669"/>
    <property type="project" value="UniProtKB-KW"/>
</dbReference>
<dbReference type="PANTHER" id="PTHR30201">
    <property type="entry name" value="TRIPHOSPHORIBOSYL-DEPHOSPHO-COA SYNTHASE"/>
    <property type="match status" value="1"/>
</dbReference>
<evidence type="ECO:0000256" key="2">
    <source>
        <dbReference type="ARBA" id="ARBA00022679"/>
    </source>
</evidence>
<dbReference type="Proteomes" id="UP000563523">
    <property type="component" value="Unassembled WGS sequence"/>
</dbReference>
<keyword evidence="6" id="KW-0328">Glycosyltransferase</keyword>
<keyword evidence="4 5" id="KW-0067">ATP-binding</keyword>
<sequence length="286" mass="31129">MLAAQNQIVTDALRALLYEVSVQPKPGLVDPVSHGSHPDMDVFTFIDSSLSLAPYLRQCVQAGSEFQGPDLTVLFQQIRPLGIEAEKTMLQATGGVNTHKGAIFALGISVCAQGYRLQHPEPDFVEVVCQMLSQLLEIDFAPQQLQGKLTAGQRQYQAYGFTGIRGEAAAGFPIVIEKALPRLERSSGTLNQRLLDTLMEIVGQIQDSNLIKRAHGPQVLTQVQQQVQQYFALGGSQTVAGSQYLQKLDQQFTAQHWSLGGSADLLIVTIFLAAQKGILERTAVQG</sequence>
<comment type="similarity">
    <text evidence="5">Belongs to the CitG/MdcB family.</text>
</comment>
<dbReference type="InterPro" id="IPR017551">
    <property type="entry name" value="TriPribosyl-deP-CoA_syn_CitG"/>
</dbReference>
<evidence type="ECO:0000313" key="7">
    <source>
        <dbReference type="Proteomes" id="UP000563523"/>
    </source>
</evidence>
<dbReference type="Pfam" id="PF01874">
    <property type="entry name" value="CitG"/>
    <property type="match status" value="1"/>
</dbReference>
<keyword evidence="7" id="KW-1185">Reference proteome</keyword>
<evidence type="ECO:0000256" key="3">
    <source>
        <dbReference type="ARBA" id="ARBA00022741"/>
    </source>
</evidence>
<dbReference type="GO" id="GO:0046917">
    <property type="term" value="F:triphosphoribosyl-dephospho-CoA synthase activity"/>
    <property type="evidence" value="ECO:0007669"/>
    <property type="project" value="UniProtKB-UniRule"/>
</dbReference>
<keyword evidence="3 5" id="KW-0547">Nucleotide-binding</keyword>
<dbReference type="EMBL" id="JABZEC010000002">
    <property type="protein sequence ID" value="NVY96223.1"/>
    <property type="molecule type" value="Genomic_DNA"/>
</dbReference>
<dbReference type="InterPro" id="IPR002736">
    <property type="entry name" value="CitG"/>
</dbReference>
<dbReference type="NCBIfam" id="NF002315">
    <property type="entry name" value="PRK01237.1"/>
    <property type="match status" value="1"/>
</dbReference>
<evidence type="ECO:0000256" key="4">
    <source>
        <dbReference type="ARBA" id="ARBA00022840"/>
    </source>
</evidence>
<dbReference type="AlphaFoldDB" id="A0A850QZV6"/>
<evidence type="ECO:0000256" key="5">
    <source>
        <dbReference type="HAMAP-Rule" id="MF_00397"/>
    </source>
</evidence>
<dbReference type="GO" id="GO:0016757">
    <property type="term" value="F:glycosyltransferase activity"/>
    <property type="evidence" value="ECO:0007669"/>
    <property type="project" value="UniProtKB-KW"/>
</dbReference>
<comment type="catalytic activity">
    <reaction evidence="1 5">
        <text>3'-dephospho-CoA + ATP = 2'-(5''-triphospho-alpha-D-ribosyl)-3'-dephospho-CoA + adenine</text>
        <dbReference type="Rhea" id="RHEA:15117"/>
        <dbReference type="ChEBI" id="CHEBI:16708"/>
        <dbReference type="ChEBI" id="CHEBI:30616"/>
        <dbReference type="ChEBI" id="CHEBI:57328"/>
        <dbReference type="ChEBI" id="CHEBI:61378"/>
        <dbReference type="EC" id="2.4.2.52"/>
    </reaction>
</comment>
<organism evidence="6 7">
    <name type="scientific">Bombilactobacillus apium</name>
    <dbReference type="NCBI Taxonomy" id="2675299"/>
    <lineage>
        <taxon>Bacteria</taxon>
        <taxon>Bacillati</taxon>
        <taxon>Bacillota</taxon>
        <taxon>Bacilli</taxon>
        <taxon>Lactobacillales</taxon>
        <taxon>Lactobacillaceae</taxon>
        <taxon>Bombilactobacillus</taxon>
    </lineage>
</organism>
<keyword evidence="2 5" id="KW-0808">Transferase</keyword>
<proteinExistence type="inferred from homology"/>
<dbReference type="RefSeq" id="WP_176942407.1">
    <property type="nucleotide sequence ID" value="NZ_JABZEC010000002.1"/>
</dbReference>
<name>A0A850QZV6_9LACO</name>
<accession>A0A850QZV6</accession>